<comment type="caution">
    <text evidence="3">The sequence shown here is derived from an EMBL/GenBank/DDBJ whole genome shotgun (WGS) entry which is preliminary data.</text>
</comment>
<reference evidence="3 4" key="1">
    <citation type="submission" date="2013-11" db="EMBL/GenBank/DDBJ databases">
        <title>Single cell genomics of uncultured Tannerella BU063 (oral taxon 286).</title>
        <authorList>
            <person name="Beall C.J."/>
            <person name="Campbell A.G."/>
            <person name="Griffen A.L."/>
            <person name="Podar M."/>
            <person name="Leys E.J."/>
        </authorList>
    </citation>
    <scope>NUCLEOTIDE SEQUENCE [LARGE SCALE GENOMIC DNA]</scope>
    <source>
        <strain evidence="3">Cell 5</strain>
    </source>
</reference>
<feature type="domain" description="Peptidase S74" evidence="2">
    <location>
        <begin position="1"/>
        <end position="74"/>
    </location>
</feature>
<evidence type="ECO:0000313" key="4">
    <source>
        <dbReference type="Proteomes" id="UP000018872"/>
    </source>
</evidence>
<sequence length="185" mass="20142">MERADDVEIVQDESADFPDSDRGTSGRTVNFVRVIKDGETSEGVLSINYTGLIPVLVEAIKDLQERMEKFERGNKGISLQRGEVSENTDNTALGQTFKDEEYLSQNVPNPVDGSTVINYRLPEGATRASIVVYSTNGAVVKTIPLDLSGTNGSITLYTSDLAKGVNLYQLTVNEVILGTKKLINP</sequence>
<feature type="region of interest" description="Disordered" evidence="1">
    <location>
        <begin position="1"/>
        <end position="24"/>
    </location>
</feature>
<protein>
    <recommendedName>
        <fullName evidence="2">Peptidase S74 domain-containing protein</fullName>
    </recommendedName>
</protein>
<dbReference type="AlphaFoldDB" id="W2CAI2"/>
<accession>W2CAI2</accession>
<evidence type="ECO:0000313" key="3">
    <source>
        <dbReference type="EMBL" id="ETK04120.1"/>
    </source>
</evidence>
<dbReference type="Proteomes" id="UP000018872">
    <property type="component" value="Unassembled WGS sequence"/>
</dbReference>
<dbReference type="PROSITE" id="PS51688">
    <property type="entry name" value="ICA"/>
    <property type="match status" value="1"/>
</dbReference>
<gene>
    <name evidence="3" type="ORF">T229_10665</name>
</gene>
<evidence type="ECO:0000256" key="1">
    <source>
        <dbReference type="SAM" id="MobiDB-lite"/>
    </source>
</evidence>
<organism evidence="3 4">
    <name type="scientific">Tannerella sp. oral taxon BU063 isolate Cell 5</name>
    <dbReference type="NCBI Taxonomy" id="1410950"/>
    <lineage>
        <taxon>Bacteria</taxon>
        <taxon>Pseudomonadati</taxon>
        <taxon>Bacteroidota</taxon>
        <taxon>Bacteroidia</taxon>
        <taxon>Bacteroidales</taxon>
        <taxon>Tannerellaceae</taxon>
        <taxon>Tannerella</taxon>
    </lineage>
</organism>
<feature type="compositionally biased region" description="Acidic residues" evidence="1">
    <location>
        <begin position="7"/>
        <end position="18"/>
    </location>
</feature>
<evidence type="ECO:0000259" key="2">
    <source>
        <dbReference type="PROSITE" id="PS51688"/>
    </source>
</evidence>
<name>W2CAI2_9BACT</name>
<dbReference type="EMBL" id="AYYC01000695">
    <property type="protein sequence ID" value="ETK04120.1"/>
    <property type="molecule type" value="Genomic_DNA"/>
</dbReference>
<dbReference type="InterPro" id="IPR030392">
    <property type="entry name" value="S74_ICA"/>
</dbReference>
<proteinExistence type="predicted"/>